<dbReference type="STRING" id="1400863.BN873_490054"/>
<name>W6MBE4_9GAMM</name>
<accession>W6MBE4</accession>
<dbReference type="Proteomes" id="UP000035760">
    <property type="component" value="Unassembled WGS sequence"/>
</dbReference>
<evidence type="ECO:0000313" key="2">
    <source>
        <dbReference type="Proteomes" id="UP000035760"/>
    </source>
</evidence>
<protein>
    <submittedName>
        <fullName evidence="1">Uncharacterized protein</fullName>
    </submittedName>
</protein>
<dbReference type="RefSeq" id="WP_048674173.1">
    <property type="nucleotide sequence ID" value="NZ_CBTJ020000057.1"/>
</dbReference>
<evidence type="ECO:0000313" key="1">
    <source>
        <dbReference type="EMBL" id="CDI03445.1"/>
    </source>
</evidence>
<sequence>MARGRSSGKHHANSNPCHQARFGIKIQRGQSGLGLRLEAYVQQLQALKGVDLVPADVEHWLGNLKLPSRATLSSYYRGAVIMTNLTISVDAEVLKRARIRALEENTSINAVLAQYLVHYARLDDSRRQRQAALEGLLTLAEHSQAGRGESVWTRDALHER</sequence>
<dbReference type="AlphaFoldDB" id="W6MBE4"/>
<proteinExistence type="predicted"/>
<dbReference type="OrthoDB" id="5797229at2"/>
<keyword evidence="2" id="KW-1185">Reference proteome</keyword>
<reference evidence="1" key="2">
    <citation type="submission" date="2014-03" db="EMBL/GenBank/DDBJ databases">
        <title>Candidatus Competibacter-lineage genomes retrieved from metagenomes reveal functional metabolic diversity.</title>
        <authorList>
            <person name="McIlroy S.J."/>
            <person name="Albertsen M."/>
            <person name="Andresen E.K."/>
            <person name="Saunders A.M."/>
            <person name="Kristiansen R."/>
            <person name="Stokholm-Bjerregaard M."/>
            <person name="Nielsen K.L."/>
            <person name="Nielsen P.H."/>
        </authorList>
    </citation>
    <scope>NUCLEOTIDE SEQUENCE</scope>
    <source>
        <strain evidence="1">Run_A_D11</strain>
    </source>
</reference>
<comment type="caution">
    <text evidence="1">The sequence shown here is derived from an EMBL/GenBank/DDBJ whole genome shotgun (WGS) entry which is preliminary data.</text>
</comment>
<dbReference type="EMBL" id="CBTJ020000057">
    <property type="protein sequence ID" value="CDI03445.1"/>
    <property type="molecule type" value="Genomic_DNA"/>
</dbReference>
<reference evidence="1" key="1">
    <citation type="submission" date="2013-07" db="EMBL/GenBank/DDBJ databases">
        <authorList>
            <person name="McIlroy S."/>
        </authorList>
    </citation>
    <scope>NUCLEOTIDE SEQUENCE [LARGE SCALE GENOMIC DNA]</scope>
    <source>
        <strain evidence="1">Run_A_D11</strain>
    </source>
</reference>
<organism evidence="1 2">
    <name type="scientific">Candidatus Competibacter denitrificans Run_A_D11</name>
    <dbReference type="NCBI Taxonomy" id="1400863"/>
    <lineage>
        <taxon>Bacteria</taxon>
        <taxon>Pseudomonadati</taxon>
        <taxon>Pseudomonadota</taxon>
        <taxon>Gammaproteobacteria</taxon>
        <taxon>Candidatus Competibacteraceae</taxon>
        <taxon>Candidatus Competibacter</taxon>
    </lineage>
</organism>
<gene>
    <name evidence="1" type="ORF">BN873_490054</name>
</gene>